<dbReference type="Proteomes" id="UP001500880">
    <property type="component" value="Unassembled WGS sequence"/>
</dbReference>
<evidence type="ECO:0008006" key="4">
    <source>
        <dbReference type="Google" id="ProtNLM"/>
    </source>
</evidence>
<keyword evidence="1" id="KW-0812">Transmembrane</keyword>
<organism evidence="2 3">
    <name type="scientific">Salinibacillus aidingensis</name>
    <dbReference type="NCBI Taxonomy" id="237684"/>
    <lineage>
        <taxon>Bacteria</taxon>
        <taxon>Bacillati</taxon>
        <taxon>Bacillota</taxon>
        <taxon>Bacilli</taxon>
        <taxon>Bacillales</taxon>
        <taxon>Bacillaceae</taxon>
        <taxon>Salinibacillus</taxon>
    </lineage>
</organism>
<evidence type="ECO:0000256" key="1">
    <source>
        <dbReference type="SAM" id="Phobius"/>
    </source>
</evidence>
<name>A0ABP3KU09_9BACI</name>
<dbReference type="EMBL" id="BAAADO010000002">
    <property type="protein sequence ID" value="GAA0486983.1"/>
    <property type="molecule type" value="Genomic_DNA"/>
</dbReference>
<reference evidence="3" key="1">
    <citation type="journal article" date="2019" name="Int. J. Syst. Evol. Microbiol.">
        <title>The Global Catalogue of Microorganisms (GCM) 10K type strain sequencing project: providing services to taxonomists for standard genome sequencing and annotation.</title>
        <authorList>
            <consortium name="The Broad Institute Genomics Platform"/>
            <consortium name="The Broad Institute Genome Sequencing Center for Infectious Disease"/>
            <person name="Wu L."/>
            <person name="Ma J."/>
        </authorList>
    </citation>
    <scope>NUCLEOTIDE SEQUENCE [LARGE SCALE GENOMIC DNA]</scope>
    <source>
        <strain evidence="3">JCM 12389</strain>
    </source>
</reference>
<sequence length="167" mass="18831">MGIQLKSIFTKTNTSMLAIYLLLSLFILSQSYLNQDGYVSSDSAHYLQMALNLLHGNGMTTPSYVPDISTYFATWPVGYPVLIAGISFLTGISVFWASKLVNLIMLGLSFVLIKRLFKARAPVVVMIFFISTFTVDFSYTWSEVPFFFGMIWRFTLWKPNSISTASI</sequence>
<keyword evidence="1" id="KW-0472">Membrane</keyword>
<protein>
    <recommendedName>
        <fullName evidence="4">Dolichyl-phosphate-mannose-protein mannosyltransferase</fullName>
    </recommendedName>
</protein>
<gene>
    <name evidence="2" type="ORF">GCM10008986_10520</name>
</gene>
<evidence type="ECO:0000313" key="2">
    <source>
        <dbReference type="EMBL" id="GAA0486983.1"/>
    </source>
</evidence>
<keyword evidence="3" id="KW-1185">Reference proteome</keyword>
<keyword evidence="1" id="KW-1133">Transmembrane helix</keyword>
<dbReference type="RefSeq" id="WP_343838418.1">
    <property type="nucleotide sequence ID" value="NZ_BAAADO010000002.1"/>
</dbReference>
<feature type="transmembrane region" description="Helical" evidence="1">
    <location>
        <begin position="81"/>
        <end position="111"/>
    </location>
</feature>
<evidence type="ECO:0000313" key="3">
    <source>
        <dbReference type="Proteomes" id="UP001500880"/>
    </source>
</evidence>
<accession>A0ABP3KU09</accession>
<comment type="caution">
    <text evidence="2">The sequence shown here is derived from an EMBL/GenBank/DDBJ whole genome shotgun (WGS) entry which is preliminary data.</text>
</comment>
<feature type="transmembrane region" description="Helical" evidence="1">
    <location>
        <begin position="123"/>
        <end position="142"/>
    </location>
</feature>
<proteinExistence type="predicted"/>